<dbReference type="InterPro" id="IPR036291">
    <property type="entry name" value="NAD(P)-bd_dom_sf"/>
</dbReference>
<dbReference type="PANTHER" id="PTHR44169:SF3">
    <property type="entry name" value="SHORT-CHAIN DEHYDROGENASE SRDE"/>
    <property type="match status" value="1"/>
</dbReference>
<dbReference type="PRINTS" id="PR00080">
    <property type="entry name" value="SDRFAMILY"/>
</dbReference>
<organism evidence="5 6">
    <name type="scientific">Amylocarpus encephaloides</name>
    <dbReference type="NCBI Taxonomy" id="45428"/>
    <lineage>
        <taxon>Eukaryota</taxon>
        <taxon>Fungi</taxon>
        <taxon>Dikarya</taxon>
        <taxon>Ascomycota</taxon>
        <taxon>Pezizomycotina</taxon>
        <taxon>Leotiomycetes</taxon>
        <taxon>Helotiales</taxon>
        <taxon>Helotiales incertae sedis</taxon>
        <taxon>Amylocarpus</taxon>
    </lineage>
</organism>
<evidence type="ECO:0000256" key="2">
    <source>
        <dbReference type="ARBA" id="ARBA00022857"/>
    </source>
</evidence>
<proteinExistence type="inferred from homology"/>
<dbReference type="InterPro" id="IPR002347">
    <property type="entry name" value="SDR_fam"/>
</dbReference>
<gene>
    <name evidence="5" type="ORF">BJ875DRAFT_468856</name>
</gene>
<dbReference type="GO" id="GO:0004806">
    <property type="term" value="F:triacylglycerol lipase activity"/>
    <property type="evidence" value="ECO:0007669"/>
    <property type="project" value="TreeGrafter"/>
</dbReference>
<comment type="similarity">
    <text evidence="1 4">Belongs to the short-chain dehydrogenases/reductases (SDR) family.</text>
</comment>
<name>A0A9P7YDV0_9HELO</name>
<dbReference type="PRINTS" id="PR00081">
    <property type="entry name" value="GDHRDH"/>
</dbReference>
<keyword evidence="6" id="KW-1185">Reference proteome</keyword>
<dbReference type="PROSITE" id="PS00061">
    <property type="entry name" value="ADH_SHORT"/>
    <property type="match status" value="1"/>
</dbReference>
<dbReference type="PANTHER" id="PTHR44169">
    <property type="entry name" value="NADPH-DEPENDENT 1-ACYLDIHYDROXYACETONE PHOSPHATE REDUCTASE"/>
    <property type="match status" value="1"/>
</dbReference>
<dbReference type="GO" id="GO:0005783">
    <property type="term" value="C:endoplasmic reticulum"/>
    <property type="evidence" value="ECO:0007669"/>
    <property type="project" value="TreeGrafter"/>
</dbReference>
<dbReference type="Proteomes" id="UP000824998">
    <property type="component" value="Unassembled WGS sequence"/>
</dbReference>
<evidence type="ECO:0008006" key="7">
    <source>
        <dbReference type="Google" id="ProtNLM"/>
    </source>
</evidence>
<reference evidence="5" key="1">
    <citation type="journal article" date="2021" name="IMA Fungus">
        <title>Genomic characterization of three marine fungi, including Emericellopsis atlantica sp. nov. with signatures of a generalist lifestyle and marine biomass degradation.</title>
        <authorList>
            <person name="Hagestad O.C."/>
            <person name="Hou L."/>
            <person name="Andersen J.H."/>
            <person name="Hansen E.H."/>
            <person name="Altermark B."/>
            <person name="Li C."/>
            <person name="Kuhnert E."/>
            <person name="Cox R.J."/>
            <person name="Crous P.W."/>
            <person name="Spatafora J.W."/>
            <person name="Lail K."/>
            <person name="Amirebrahimi M."/>
            <person name="Lipzen A."/>
            <person name="Pangilinan J."/>
            <person name="Andreopoulos W."/>
            <person name="Hayes R.D."/>
            <person name="Ng V."/>
            <person name="Grigoriev I.V."/>
            <person name="Jackson S.A."/>
            <person name="Sutton T.D.S."/>
            <person name="Dobson A.D.W."/>
            <person name="Rama T."/>
        </authorList>
    </citation>
    <scope>NUCLEOTIDE SEQUENCE</scope>
    <source>
        <strain evidence="5">TRa018bII</strain>
    </source>
</reference>
<dbReference type="OrthoDB" id="2102561at2759"/>
<accession>A0A9P7YDV0</accession>
<evidence type="ECO:0000313" key="6">
    <source>
        <dbReference type="Proteomes" id="UP000824998"/>
    </source>
</evidence>
<evidence type="ECO:0000256" key="3">
    <source>
        <dbReference type="ARBA" id="ARBA00023002"/>
    </source>
</evidence>
<comment type="caution">
    <text evidence="5">The sequence shown here is derived from an EMBL/GenBank/DDBJ whole genome shotgun (WGS) entry which is preliminary data.</text>
</comment>
<dbReference type="SUPFAM" id="SSF51735">
    <property type="entry name" value="NAD(P)-binding Rossmann-fold domains"/>
    <property type="match status" value="1"/>
</dbReference>
<dbReference type="GO" id="GO:0006654">
    <property type="term" value="P:phosphatidic acid biosynthetic process"/>
    <property type="evidence" value="ECO:0007669"/>
    <property type="project" value="TreeGrafter"/>
</dbReference>
<keyword evidence="3" id="KW-0560">Oxidoreductase</keyword>
<protein>
    <recommendedName>
        <fullName evidence="7">NAD(P)-binding protein</fullName>
    </recommendedName>
</protein>
<evidence type="ECO:0000256" key="4">
    <source>
        <dbReference type="RuleBase" id="RU000363"/>
    </source>
</evidence>
<dbReference type="InterPro" id="IPR020904">
    <property type="entry name" value="Sc_DH/Rdtase_CS"/>
</dbReference>
<dbReference type="GO" id="GO:0005811">
    <property type="term" value="C:lipid droplet"/>
    <property type="evidence" value="ECO:0007669"/>
    <property type="project" value="TreeGrafter"/>
</dbReference>
<dbReference type="EMBL" id="MU251588">
    <property type="protein sequence ID" value="KAG9231667.1"/>
    <property type="molecule type" value="Genomic_DNA"/>
</dbReference>
<evidence type="ECO:0000313" key="5">
    <source>
        <dbReference type="EMBL" id="KAG9231667.1"/>
    </source>
</evidence>
<dbReference type="AlphaFoldDB" id="A0A9P7YDV0"/>
<dbReference type="CDD" id="cd05374">
    <property type="entry name" value="17beta-HSD-like_SDR_c"/>
    <property type="match status" value="1"/>
</dbReference>
<dbReference type="Pfam" id="PF00106">
    <property type="entry name" value="adh_short"/>
    <property type="match status" value="1"/>
</dbReference>
<evidence type="ECO:0000256" key="1">
    <source>
        <dbReference type="ARBA" id="ARBA00006484"/>
    </source>
</evidence>
<dbReference type="GO" id="GO:0000140">
    <property type="term" value="F:acylglycerone-phosphate reductase (NADP+) activity"/>
    <property type="evidence" value="ECO:0007669"/>
    <property type="project" value="TreeGrafter"/>
</dbReference>
<dbReference type="GO" id="GO:0019433">
    <property type="term" value="P:triglyceride catabolic process"/>
    <property type="evidence" value="ECO:0007669"/>
    <property type="project" value="TreeGrafter"/>
</dbReference>
<sequence length="304" mass="33648">MSVPSSIERGNLRTLAMSHRPEKFALITGCGQGGIGEALAREYASRNITPIATVLPSESNQHLSTAGITSFPLDVTKEESILELRENVIKRTGGYIDILVNNAGICYTMTAIDTDVNAVQKMFDVNVFGPMRMVHHFHDALIRSAGTVVNIGSIGGVIPYVYGASYNASKAALHHWSSTLRVEMAPFDVKVLTIISGEVGTNILKSDRERVLPENSYFSPLAKEFTQHVQRVPVTTDRSVYAQNVVSQSLKSSPTAWFWFGNATFITRLLDAIAPRTIWDRILWGLFNFNKLREAYRAGANKRK</sequence>
<keyword evidence="2" id="KW-0521">NADP</keyword>
<dbReference type="Gene3D" id="3.40.50.720">
    <property type="entry name" value="NAD(P)-binding Rossmann-like Domain"/>
    <property type="match status" value="1"/>
</dbReference>